<dbReference type="PANTHER" id="PTHR37016">
    <property type="match status" value="1"/>
</dbReference>
<keyword evidence="10" id="KW-1185">Reference proteome</keyword>
<organism evidence="9 10">
    <name type="scientific">Marasmiellus scandens</name>
    <dbReference type="NCBI Taxonomy" id="2682957"/>
    <lineage>
        <taxon>Eukaryota</taxon>
        <taxon>Fungi</taxon>
        <taxon>Dikarya</taxon>
        <taxon>Basidiomycota</taxon>
        <taxon>Agaricomycotina</taxon>
        <taxon>Agaricomycetes</taxon>
        <taxon>Agaricomycetidae</taxon>
        <taxon>Agaricales</taxon>
        <taxon>Marasmiineae</taxon>
        <taxon>Omphalotaceae</taxon>
        <taxon>Marasmiellus</taxon>
    </lineage>
</organism>
<protein>
    <recommendedName>
        <fullName evidence="8">Lysine-specific metallo-endopeptidase domain-containing protein</fullName>
    </recommendedName>
</protein>
<dbReference type="InterPro" id="IPR024079">
    <property type="entry name" value="MetalloPept_cat_dom_sf"/>
</dbReference>
<keyword evidence="6" id="KW-0862">Zinc</keyword>
<dbReference type="Pfam" id="PF14521">
    <property type="entry name" value="Aspzincin_M35"/>
    <property type="match status" value="1"/>
</dbReference>
<accession>A0ABR1IQD2</accession>
<keyword evidence="4" id="KW-0479">Metal-binding</keyword>
<dbReference type="EMBL" id="JBANRG010000079">
    <property type="protein sequence ID" value="KAK7438459.1"/>
    <property type="molecule type" value="Genomic_DNA"/>
</dbReference>
<comment type="caution">
    <text evidence="9">The sequence shown here is derived from an EMBL/GenBank/DDBJ whole genome shotgun (WGS) entry which is preliminary data.</text>
</comment>
<evidence type="ECO:0000256" key="3">
    <source>
        <dbReference type="ARBA" id="ARBA00022670"/>
    </source>
</evidence>
<dbReference type="InterPro" id="IPR050414">
    <property type="entry name" value="Fungal_M35_metalloproteases"/>
</dbReference>
<dbReference type="CDD" id="cd11306">
    <property type="entry name" value="M35_peptidyl-Lys"/>
    <property type="match status" value="1"/>
</dbReference>
<evidence type="ECO:0000259" key="8">
    <source>
        <dbReference type="SMART" id="SM01351"/>
    </source>
</evidence>
<sequence length="376" mass="40291">MNVHPIITRLFFSLQPLDRTVTFTMFSSTIRSALIALAASAITAAAAPELTLKVSGPELAKGVDNLKVTTTLTNTGSDSLQLLNDPRSLLTTTPTNSFRISSSSGASPAFNGMKVKYVPSVAAKLPNASFTTLAPGETVDVTHDLSSAYNFTRSGADSYDISPSTLFYAVDPSTLEVSTLTAKVESTLKSKLDGTLAISRRALVSKRASFNGCSESQQSDIEAAVDAANTYASDAASYLQGISSGTERYTTWFGEFTSSRHDTVQDHFNSMSSQGYDDYTYDCSTCDESGVYAYVFPDEFGTIYLCDVFWQASTTGTDSKAGTLVHESSHFTRLAGTEDHVYGQSGAQELASSDPDQAIDNADNHEYFAENNPALD</sequence>
<evidence type="ECO:0000256" key="7">
    <source>
        <dbReference type="ARBA" id="ARBA00023049"/>
    </source>
</evidence>
<evidence type="ECO:0000256" key="5">
    <source>
        <dbReference type="ARBA" id="ARBA00022801"/>
    </source>
</evidence>
<evidence type="ECO:0000256" key="4">
    <source>
        <dbReference type="ARBA" id="ARBA00022723"/>
    </source>
</evidence>
<gene>
    <name evidence="9" type="ORF">VKT23_018072</name>
</gene>
<evidence type="ECO:0000313" key="10">
    <source>
        <dbReference type="Proteomes" id="UP001498398"/>
    </source>
</evidence>
<name>A0ABR1IQD2_9AGAR</name>
<keyword evidence="3" id="KW-0645">Protease</keyword>
<evidence type="ECO:0000256" key="6">
    <source>
        <dbReference type="ARBA" id="ARBA00022833"/>
    </source>
</evidence>
<dbReference type="Gene3D" id="2.60.40.2970">
    <property type="match status" value="1"/>
</dbReference>
<dbReference type="InterPro" id="IPR034115">
    <property type="entry name" value="M35_peptidyl-Lys"/>
</dbReference>
<dbReference type="PANTHER" id="PTHR37016:SF3">
    <property type="entry name" value="NEUTRAL PROTEASE 2-RELATED"/>
    <property type="match status" value="1"/>
</dbReference>
<comment type="cofactor">
    <cofactor evidence="1">
        <name>Zn(2+)</name>
        <dbReference type="ChEBI" id="CHEBI:29105"/>
    </cofactor>
</comment>
<dbReference type="SMART" id="SM01351">
    <property type="entry name" value="Aspzincin_M35"/>
    <property type="match status" value="1"/>
</dbReference>
<comment type="similarity">
    <text evidence="2">Belongs to the peptidase M35 family.</text>
</comment>
<keyword evidence="7" id="KW-0482">Metalloprotease</keyword>
<evidence type="ECO:0000256" key="2">
    <source>
        <dbReference type="ARBA" id="ARBA00010279"/>
    </source>
</evidence>
<feature type="domain" description="Lysine-specific metallo-endopeptidase" evidence="8">
    <location>
        <begin position="237"/>
        <end position="370"/>
    </location>
</feature>
<dbReference type="SUPFAM" id="SSF55486">
    <property type="entry name" value="Metalloproteases ('zincins'), catalytic domain"/>
    <property type="match status" value="1"/>
</dbReference>
<evidence type="ECO:0000313" key="9">
    <source>
        <dbReference type="EMBL" id="KAK7438459.1"/>
    </source>
</evidence>
<reference evidence="9 10" key="1">
    <citation type="submission" date="2024-01" db="EMBL/GenBank/DDBJ databases">
        <title>A draft genome for the cacao thread blight pathogen Marasmiellus scandens.</title>
        <authorList>
            <person name="Baruah I.K."/>
            <person name="Leung J."/>
            <person name="Bukari Y."/>
            <person name="Amoako-Attah I."/>
            <person name="Meinhardt L.W."/>
            <person name="Bailey B.A."/>
            <person name="Cohen S.P."/>
        </authorList>
    </citation>
    <scope>NUCLEOTIDE SEQUENCE [LARGE SCALE GENOMIC DNA]</scope>
    <source>
        <strain evidence="9 10">GH-19</strain>
    </source>
</reference>
<evidence type="ECO:0000256" key="1">
    <source>
        <dbReference type="ARBA" id="ARBA00001947"/>
    </source>
</evidence>
<dbReference type="InterPro" id="IPR029463">
    <property type="entry name" value="Lys_MEP"/>
</dbReference>
<dbReference type="Gene3D" id="3.40.390.10">
    <property type="entry name" value="Collagenase (Catalytic Domain)"/>
    <property type="match status" value="1"/>
</dbReference>
<keyword evidence="5" id="KW-0378">Hydrolase</keyword>
<proteinExistence type="inferred from homology"/>
<dbReference type="Proteomes" id="UP001498398">
    <property type="component" value="Unassembled WGS sequence"/>
</dbReference>